<dbReference type="RefSeq" id="WP_192278306.1">
    <property type="nucleotide sequence ID" value="NZ_JACZDF010000002.1"/>
</dbReference>
<proteinExistence type="predicted"/>
<protein>
    <recommendedName>
        <fullName evidence="3">HK97 gp10 family phage protein</fullName>
    </recommendedName>
</protein>
<dbReference type="EMBL" id="JACZDF010000002">
    <property type="protein sequence ID" value="MBD9698748.1"/>
    <property type="molecule type" value="Genomic_DNA"/>
</dbReference>
<name>A0ABR9DNQ4_9MICO</name>
<organism evidence="1 2">
    <name type="scientific">Flavimobilis rhizosphaerae</name>
    <dbReference type="NCBI Taxonomy" id="2775421"/>
    <lineage>
        <taxon>Bacteria</taxon>
        <taxon>Bacillati</taxon>
        <taxon>Actinomycetota</taxon>
        <taxon>Actinomycetes</taxon>
        <taxon>Micrococcales</taxon>
        <taxon>Jonesiaceae</taxon>
        <taxon>Flavimobilis</taxon>
    </lineage>
</organism>
<evidence type="ECO:0000313" key="2">
    <source>
        <dbReference type="Proteomes" id="UP000642107"/>
    </source>
</evidence>
<accession>A0ABR9DNQ4</accession>
<dbReference type="Proteomes" id="UP000642107">
    <property type="component" value="Unassembled WGS sequence"/>
</dbReference>
<gene>
    <name evidence="1" type="ORF">IGS67_04450</name>
</gene>
<comment type="caution">
    <text evidence="1">The sequence shown here is derived from an EMBL/GenBank/DDBJ whole genome shotgun (WGS) entry which is preliminary data.</text>
</comment>
<keyword evidence="2" id="KW-1185">Reference proteome</keyword>
<evidence type="ECO:0000313" key="1">
    <source>
        <dbReference type="EMBL" id="MBD9698748.1"/>
    </source>
</evidence>
<evidence type="ECO:0008006" key="3">
    <source>
        <dbReference type="Google" id="ProtNLM"/>
    </source>
</evidence>
<reference evidence="1 2" key="1">
    <citation type="submission" date="2020-09" db="EMBL/GenBank/DDBJ databases">
        <title>Flavimobilis rhizosphaerae sp. nov., isolated from rhizosphere soil of Spartina alterniflora.</title>
        <authorList>
            <person name="Hanqin C."/>
        </authorList>
    </citation>
    <scope>NUCLEOTIDE SEQUENCE [LARGE SCALE GENOMIC DNA]</scope>
    <source>
        <strain evidence="1 2">GY 10621</strain>
    </source>
</reference>
<sequence>MAKIDEKMAALQFTTVTRRAPAEVSQLVHDAVAMSRGLRITLSQAEEDRIGGVAKNFARVVLGEFSVAMTPDPSGGTSVSFEISDYSRFRSTMFLIPVGPVEAPAYKPFKDVSEHVRAGL</sequence>